<keyword evidence="3" id="KW-0813">Transport</keyword>
<protein>
    <submittedName>
        <fullName evidence="9">EamA family transporter RarD</fullName>
    </submittedName>
</protein>
<keyword evidence="10" id="KW-1185">Reference proteome</keyword>
<dbReference type="SUPFAM" id="SSF103481">
    <property type="entry name" value="Multidrug resistance efflux transporter EmrE"/>
    <property type="match status" value="2"/>
</dbReference>
<dbReference type="RefSeq" id="WP_227181979.1">
    <property type="nucleotide sequence ID" value="NZ_JAJBZT010000012.1"/>
</dbReference>
<feature type="transmembrane region" description="Helical" evidence="8">
    <location>
        <begin position="178"/>
        <end position="197"/>
    </location>
</feature>
<feature type="transmembrane region" description="Helical" evidence="8">
    <location>
        <begin position="71"/>
        <end position="92"/>
    </location>
</feature>
<evidence type="ECO:0000256" key="5">
    <source>
        <dbReference type="ARBA" id="ARBA00022692"/>
    </source>
</evidence>
<evidence type="ECO:0000256" key="3">
    <source>
        <dbReference type="ARBA" id="ARBA00022448"/>
    </source>
</evidence>
<feature type="transmembrane region" description="Helical" evidence="8">
    <location>
        <begin position="98"/>
        <end position="119"/>
    </location>
</feature>
<keyword evidence="5 8" id="KW-0812">Transmembrane</keyword>
<sequence>MFKGVLLSVASSCMFAGLYYYATLLQPLTGVEIFGWRMLLTLPCITLFMVIGKEWKHVTHLMGRVWQRPTLLLGLIASSALLGIQQWLFLWAPVNGRGLQVSLGYFLLPLTMLLVGRIVYREQLSIWQKLASLAATAGVLHQLYVVGGLSWEVLLVAFGFPCYFVLRQKLATNHLGGLWFDMLFTLPFAIWSIWGTQSNYMHDFHNYPNLFFLIILLALISAAAFMAYLTASRLLSLSLFGLLGYVEPVLMVLVALLLGEHIHQQEWLTYLPIWTAVGLLVIDGIKHVRQKAIADHS</sequence>
<comment type="similarity">
    <text evidence="2">Belongs to the EamA transporter family.</text>
</comment>
<dbReference type="EMBL" id="JAJBZT010000012">
    <property type="protein sequence ID" value="MCB6185149.1"/>
    <property type="molecule type" value="Genomic_DNA"/>
</dbReference>
<feature type="transmembrane region" description="Helical" evidence="8">
    <location>
        <begin position="34"/>
        <end position="51"/>
    </location>
</feature>
<keyword evidence="6 8" id="KW-1133">Transmembrane helix</keyword>
<feature type="transmembrane region" description="Helical" evidence="8">
    <location>
        <begin position="149"/>
        <end position="166"/>
    </location>
</feature>
<organism evidence="9 10">
    <name type="scientific">Leeia speluncae</name>
    <dbReference type="NCBI Taxonomy" id="2884804"/>
    <lineage>
        <taxon>Bacteria</taxon>
        <taxon>Pseudomonadati</taxon>
        <taxon>Pseudomonadota</taxon>
        <taxon>Betaproteobacteria</taxon>
        <taxon>Neisseriales</taxon>
        <taxon>Leeiaceae</taxon>
        <taxon>Leeia</taxon>
    </lineage>
</organism>
<accession>A0ABS8DAF2</accession>
<feature type="transmembrane region" description="Helical" evidence="8">
    <location>
        <begin position="237"/>
        <end position="258"/>
    </location>
</feature>
<reference evidence="9" key="1">
    <citation type="submission" date="2021-10" db="EMBL/GenBank/DDBJ databases">
        <title>The complete genome sequence of Leeia sp. TBRC 13508.</title>
        <authorList>
            <person name="Charoenyingcharoen P."/>
            <person name="Yukphan P."/>
        </authorList>
    </citation>
    <scope>NUCLEOTIDE SEQUENCE</scope>
    <source>
        <strain evidence="9">TBRC 13508</strain>
    </source>
</reference>
<keyword evidence="7 8" id="KW-0472">Membrane</keyword>
<feature type="transmembrane region" description="Helical" evidence="8">
    <location>
        <begin position="270"/>
        <end position="288"/>
    </location>
</feature>
<evidence type="ECO:0000313" key="9">
    <source>
        <dbReference type="EMBL" id="MCB6185149.1"/>
    </source>
</evidence>
<evidence type="ECO:0000256" key="6">
    <source>
        <dbReference type="ARBA" id="ARBA00022989"/>
    </source>
</evidence>
<evidence type="ECO:0000256" key="7">
    <source>
        <dbReference type="ARBA" id="ARBA00023136"/>
    </source>
</evidence>
<name>A0ABS8DAF2_9NEIS</name>
<keyword evidence="4" id="KW-1003">Cell membrane</keyword>
<evidence type="ECO:0000256" key="2">
    <source>
        <dbReference type="ARBA" id="ARBA00007362"/>
    </source>
</evidence>
<proteinExistence type="inferred from homology"/>
<dbReference type="NCBIfam" id="TIGR00688">
    <property type="entry name" value="rarD"/>
    <property type="match status" value="1"/>
</dbReference>
<feature type="transmembrane region" description="Helical" evidence="8">
    <location>
        <begin position="5"/>
        <end position="22"/>
    </location>
</feature>
<comment type="caution">
    <text evidence="9">The sequence shown here is derived from an EMBL/GenBank/DDBJ whole genome shotgun (WGS) entry which is preliminary data.</text>
</comment>
<evidence type="ECO:0000256" key="4">
    <source>
        <dbReference type="ARBA" id="ARBA00022475"/>
    </source>
</evidence>
<dbReference type="Proteomes" id="UP001165395">
    <property type="component" value="Unassembled WGS sequence"/>
</dbReference>
<dbReference type="InterPro" id="IPR037185">
    <property type="entry name" value="EmrE-like"/>
</dbReference>
<feature type="transmembrane region" description="Helical" evidence="8">
    <location>
        <begin position="209"/>
        <end position="230"/>
    </location>
</feature>
<comment type="subcellular location">
    <subcellularLocation>
        <location evidence="1">Cell membrane</location>
        <topology evidence="1">Multi-pass membrane protein</topology>
    </subcellularLocation>
</comment>
<evidence type="ECO:0000256" key="1">
    <source>
        <dbReference type="ARBA" id="ARBA00004651"/>
    </source>
</evidence>
<dbReference type="InterPro" id="IPR004626">
    <property type="entry name" value="RarD"/>
</dbReference>
<evidence type="ECO:0000313" key="10">
    <source>
        <dbReference type="Proteomes" id="UP001165395"/>
    </source>
</evidence>
<evidence type="ECO:0000256" key="8">
    <source>
        <dbReference type="SAM" id="Phobius"/>
    </source>
</evidence>
<gene>
    <name evidence="9" type="primary">rarD</name>
    <name evidence="9" type="ORF">LIN78_16495</name>
</gene>